<sequence length="187" mass="20935">MGWLDQNDTTASQNTDVKQRLRYVSLCEILHLKLMRLRMNLLWESHASARMGRLDRSDTTASQKTDVKQRLRCVSLSGNALVTPLVFQVSMGSGDCLPSVAARSLELCPVYGNRLTPYYMGLITQTVKIYMMMIMTNATKQNNYGSEITSTESTDYRKNCKASLIGGGKKRQATCIRPKQTLNLGAK</sequence>
<accession>A0A2H1W8T2</accession>
<evidence type="ECO:0000313" key="1">
    <source>
        <dbReference type="EMBL" id="SOQ49356.1"/>
    </source>
</evidence>
<proteinExistence type="predicted"/>
<reference evidence="1" key="1">
    <citation type="submission" date="2016-07" db="EMBL/GenBank/DDBJ databases">
        <authorList>
            <person name="Bretaudeau A."/>
        </authorList>
    </citation>
    <scope>NUCLEOTIDE SEQUENCE</scope>
    <source>
        <strain evidence="1">Rice</strain>
        <tissue evidence="1">Whole body</tissue>
    </source>
</reference>
<dbReference type="EMBL" id="ODYU01007002">
    <property type="protein sequence ID" value="SOQ49356.1"/>
    <property type="molecule type" value="Genomic_DNA"/>
</dbReference>
<gene>
    <name evidence="1" type="ORF">SFRICE_008410</name>
</gene>
<organism evidence="1">
    <name type="scientific">Spodoptera frugiperda</name>
    <name type="common">Fall armyworm</name>
    <dbReference type="NCBI Taxonomy" id="7108"/>
    <lineage>
        <taxon>Eukaryota</taxon>
        <taxon>Metazoa</taxon>
        <taxon>Ecdysozoa</taxon>
        <taxon>Arthropoda</taxon>
        <taxon>Hexapoda</taxon>
        <taxon>Insecta</taxon>
        <taxon>Pterygota</taxon>
        <taxon>Neoptera</taxon>
        <taxon>Endopterygota</taxon>
        <taxon>Lepidoptera</taxon>
        <taxon>Glossata</taxon>
        <taxon>Ditrysia</taxon>
        <taxon>Noctuoidea</taxon>
        <taxon>Noctuidae</taxon>
        <taxon>Amphipyrinae</taxon>
        <taxon>Spodoptera</taxon>
    </lineage>
</organism>
<protein>
    <submittedName>
        <fullName evidence="1">SFRICE_008410</fullName>
    </submittedName>
</protein>
<name>A0A2H1W8T2_SPOFR</name>
<dbReference type="AlphaFoldDB" id="A0A2H1W8T2"/>